<proteinExistence type="predicted"/>
<dbReference type="RefSeq" id="WP_163288546.1">
    <property type="nucleotide sequence ID" value="NZ_JAAGWY010000001.1"/>
</dbReference>
<evidence type="ECO:0000313" key="1">
    <source>
        <dbReference type="EMBL" id="NEN05317.1"/>
    </source>
</evidence>
<keyword evidence="2" id="KW-1185">Reference proteome</keyword>
<dbReference type="AlphaFoldDB" id="A0A6L9XVR2"/>
<organism evidence="1 2">
    <name type="scientific">Leifsonia tongyongensis</name>
    <dbReference type="NCBI Taxonomy" id="1268043"/>
    <lineage>
        <taxon>Bacteria</taxon>
        <taxon>Bacillati</taxon>
        <taxon>Actinomycetota</taxon>
        <taxon>Actinomycetes</taxon>
        <taxon>Micrococcales</taxon>
        <taxon>Microbacteriaceae</taxon>
        <taxon>Leifsonia</taxon>
    </lineage>
</organism>
<dbReference type="EMBL" id="JAAGWY010000001">
    <property type="protein sequence ID" value="NEN05317.1"/>
    <property type="molecule type" value="Genomic_DNA"/>
</dbReference>
<name>A0A6L9XVR2_9MICO</name>
<reference evidence="1 2" key="1">
    <citation type="journal article" date="2014" name="J. Microbiol.">
        <title>Diaminobutyricibacter tongyongensis gen. nov., sp. nov. and Homoserinibacter gongjuensis gen. nov., sp. nov. belong to the family Microbacteriaceae.</title>
        <authorList>
            <person name="Kim S.J."/>
            <person name="Ahn J.H."/>
            <person name="Weon H.Y."/>
            <person name="Hamada M."/>
            <person name="Suzuki K."/>
            <person name="Kwon S.W."/>
        </authorList>
    </citation>
    <scope>NUCLEOTIDE SEQUENCE [LARGE SCALE GENOMIC DNA]</scope>
    <source>
        <strain evidence="1 2">NBRC 108724</strain>
    </source>
</reference>
<evidence type="ECO:0000313" key="2">
    <source>
        <dbReference type="Proteomes" id="UP000474967"/>
    </source>
</evidence>
<gene>
    <name evidence="1" type="ORF">G3T36_05480</name>
</gene>
<protein>
    <submittedName>
        <fullName evidence="1">Uncharacterized protein</fullName>
    </submittedName>
</protein>
<dbReference type="Proteomes" id="UP000474967">
    <property type="component" value="Unassembled WGS sequence"/>
</dbReference>
<accession>A0A6L9XVR2</accession>
<sequence>MATVKYENWEAGRRVFYSEFESWVKRYDTRQVLIALAGYSASQAEFEGFQDAWRMIAPWTVSGIARQAIISSTRSGDRPFDERGFHRAVNLFKQVDVTPPKGFELYPFLAGVAHEQFSYQLSAKEDLSRTLAVLLDTPTCDPRQKSEAELDELLGSPIRDLATSTFVLYGIAKASHGIVTREAITNIVHESPELLPSLESLLGTLTRLSATVDEARKDAVSVRQLKGGLQKYGYNPLTRTPFIRLSDDVFAAPQTHFILQSCSLETVYYLGQRFWPATFGSDLGLRIEAYTGRQLRQTGDLEVRSEIKWKGKKSIDWFIFTPSATILIECKSAHTTLDARAGAATGAQDVASKVGPAITQINKTVGEIRNHNPAFVGIPADRPFVGLVVTAEPIYASNSAEVRQLMPSPDVPVFIMSMRDLESFATLAPDLLGSTVLQIASDPYLSTIDAFSAIKEVLGPYRVGEPNKLIDEAFKKHVLPSSWRSPNKR</sequence>
<comment type="caution">
    <text evidence="1">The sequence shown here is derived from an EMBL/GenBank/DDBJ whole genome shotgun (WGS) entry which is preliminary data.</text>
</comment>